<accession>X1VF06</accession>
<evidence type="ECO:0000256" key="1">
    <source>
        <dbReference type="SAM" id="MobiDB-lite"/>
    </source>
</evidence>
<comment type="caution">
    <text evidence="2">The sequence shown here is derived from an EMBL/GenBank/DDBJ whole genome shotgun (WGS) entry which is preliminary data.</text>
</comment>
<evidence type="ECO:0000313" key="2">
    <source>
        <dbReference type="EMBL" id="GAJ16442.1"/>
    </source>
</evidence>
<dbReference type="EMBL" id="BARW01041416">
    <property type="protein sequence ID" value="GAJ16442.1"/>
    <property type="molecule type" value="Genomic_DNA"/>
</dbReference>
<reference evidence="2" key="1">
    <citation type="journal article" date="2014" name="Front. Microbiol.">
        <title>High frequency of phylogenetically diverse reductive dehalogenase-homologous genes in deep subseafloor sedimentary metagenomes.</title>
        <authorList>
            <person name="Kawai M."/>
            <person name="Futagami T."/>
            <person name="Toyoda A."/>
            <person name="Takaki Y."/>
            <person name="Nishi S."/>
            <person name="Hori S."/>
            <person name="Arai W."/>
            <person name="Tsubouchi T."/>
            <person name="Morono Y."/>
            <person name="Uchiyama I."/>
            <person name="Ito T."/>
            <person name="Fujiyama A."/>
            <person name="Inagaki F."/>
            <person name="Takami H."/>
        </authorList>
    </citation>
    <scope>NUCLEOTIDE SEQUENCE</scope>
    <source>
        <strain evidence="2">Expedition CK06-06</strain>
    </source>
</reference>
<organism evidence="2">
    <name type="scientific">marine sediment metagenome</name>
    <dbReference type="NCBI Taxonomy" id="412755"/>
    <lineage>
        <taxon>unclassified sequences</taxon>
        <taxon>metagenomes</taxon>
        <taxon>ecological metagenomes</taxon>
    </lineage>
</organism>
<protein>
    <submittedName>
        <fullName evidence="2">Uncharacterized protein</fullName>
    </submittedName>
</protein>
<sequence length="69" mass="7523">ACGVHHPAARPTTTDTTHTGADAMSPILHFRFKDILIRILMFVLNLILDEFEPDNPGSDQPPETPPSTG</sequence>
<dbReference type="AlphaFoldDB" id="X1VF06"/>
<proteinExistence type="predicted"/>
<feature type="region of interest" description="Disordered" evidence="1">
    <location>
        <begin position="1"/>
        <end position="21"/>
    </location>
</feature>
<feature type="non-terminal residue" evidence="2">
    <location>
        <position position="1"/>
    </location>
</feature>
<name>X1VF06_9ZZZZ</name>
<gene>
    <name evidence="2" type="ORF">S12H4_62031</name>
</gene>